<dbReference type="SUPFAM" id="SSF56112">
    <property type="entry name" value="Protein kinase-like (PK-like)"/>
    <property type="match status" value="1"/>
</dbReference>
<gene>
    <name evidence="3" type="ORF">B0T15DRAFT_529352</name>
</gene>
<dbReference type="EMBL" id="JAUDZG010000003">
    <property type="protein sequence ID" value="KAK3307142.1"/>
    <property type="molecule type" value="Genomic_DNA"/>
</dbReference>
<reference evidence="3" key="2">
    <citation type="submission" date="2023-06" db="EMBL/GenBank/DDBJ databases">
        <authorList>
            <consortium name="Lawrence Berkeley National Laboratory"/>
            <person name="Mondo S.J."/>
            <person name="Hensen N."/>
            <person name="Bonometti L."/>
            <person name="Westerberg I."/>
            <person name="Brannstrom I.O."/>
            <person name="Guillou S."/>
            <person name="Cros-Aarteil S."/>
            <person name="Calhoun S."/>
            <person name="Haridas S."/>
            <person name="Kuo A."/>
            <person name="Pangilinan J."/>
            <person name="Riley R."/>
            <person name="Labutti K."/>
            <person name="Andreopoulos B."/>
            <person name="Lipzen A."/>
            <person name="Chen C."/>
            <person name="Yanf M."/>
            <person name="Daum C."/>
            <person name="Ng V."/>
            <person name="Clum A."/>
            <person name="Steindorff A."/>
            <person name="Ohm R."/>
            <person name="Martin F."/>
            <person name="Silar P."/>
            <person name="Natvig D."/>
            <person name="Lalanne C."/>
            <person name="Gautier V."/>
            <person name="Ament-Velasquez S.L."/>
            <person name="Kruys A."/>
            <person name="Hutchinson M.I."/>
            <person name="Powell A.J."/>
            <person name="Barry K."/>
            <person name="Miller A.N."/>
            <person name="Grigoriev I.V."/>
            <person name="Debuchy R."/>
            <person name="Gladieux P."/>
            <person name="Thoren M.H."/>
            <person name="Johannesson H."/>
        </authorList>
    </citation>
    <scope>NUCLEOTIDE SEQUENCE</scope>
    <source>
        <strain evidence="3">CBS 333.67</strain>
    </source>
</reference>
<dbReference type="InterPro" id="IPR002575">
    <property type="entry name" value="Aminoglycoside_PTrfase"/>
</dbReference>
<evidence type="ECO:0000256" key="1">
    <source>
        <dbReference type="SAM" id="MobiDB-lite"/>
    </source>
</evidence>
<sequence length="301" mass="34350">MRLVTNQELNEHREPGCLAVLTDRKYLHVGNSCIKRTLRRHEWISSRVSPPSTFPQRWKNDAAILQYLATHTNIPVPRLQCVFEDDGAFYHCTELVEGVTMDSLSEGDKKVVIQELLQHVTTLKSLRSDTPGVPGVREAGGKAAPSLLCAPERISNLHWKPNSCWQPRGSVRGDFVFCHNDLAQHNVIVDRDTLKIKAIIDWEFGGFWPEWFERPYWQRPGSSCALEGEEDDTQRCRDWLVSYCDEVVMPYLPTLHEKLGIPIRDDRGLTYGLPDSQRRETTSISEDGAESTSRDLGQNTY</sequence>
<dbReference type="RefSeq" id="XP_062722922.1">
    <property type="nucleotide sequence ID" value="XM_062869103.1"/>
</dbReference>
<evidence type="ECO:0000313" key="3">
    <source>
        <dbReference type="EMBL" id="KAK3307142.1"/>
    </source>
</evidence>
<organism evidence="3 4">
    <name type="scientific">Chaetomium strumarium</name>
    <dbReference type="NCBI Taxonomy" id="1170767"/>
    <lineage>
        <taxon>Eukaryota</taxon>
        <taxon>Fungi</taxon>
        <taxon>Dikarya</taxon>
        <taxon>Ascomycota</taxon>
        <taxon>Pezizomycotina</taxon>
        <taxon>Sordariomycetes</taxon>
        <taxon>Sordariomycetidae</taxon>
        <taxon>Sordariales</taxon>
        <taxon>Chaetomiaceae</taxon>
        <taxon>Chaetomium</taxon>
    </lineage>
</organism>
<dbReference type="InterPro" id="IPR011009">
    <property type="entry name" value="Kinase-like_dom_sf"/>
</dbReference>
<dbReference type="PANTHER" id="PTHR21310">
    <property type="entry name" value="AMINOGLYCOSIDE PHOSPHOTRANSFERASE-RELATED-RELATED"/>
    <property type="match status" value="1"/>
</dbReference>
<protein>
    <recommendedName>
        <fullName evidence="2">Aminoglycoside phosphotransferase domain-containing protein</fullName>
    </recommendedName>
</protein>
<reference evidence="3" key="1">
    <citation type="journal article" date="2023" name="Mol. Phylogenet. Evol.">
        <title>Genome-scale phylogeny and comparative genomics of the fungal order Sordariales.</title>
        <authorList>
            <person name="Hensen N."/>
            <person name="Bonometti L."/>
            <person name="Westerberg I."/>
            <person name="Brannstrom I.O."/>
            <person name="Guillou S."/>
            <person name="Cros-Aarteil S."/>
            <person name="Calhoun S."/>
            <person name="Haridas S."/>
            <person name="Kuo A."/>
            <person name="Mondo S."/>
            <person name="Pangilinan J."/>
            <person name="Riley R."/>
            <person name="LaButti K."/>
            <person name="Andreopoulos B."/>
            <person name="Lipzen A."/>
            <person name="Chen C."/>
            <person name="Yan M."/>
            <person name="Daum C."/>
            <person name="Ng V."/>
            <person name="Clum A."/>
            <person name="Steindorff A."/>
            <person name="Ohm R.A."/>
            <person name="Martin F."/>
            <person name="Silar P."/>
            <person name="Natvig D.O."/>
            <person name="Lalanne C."/>
            <person name="Gautier V."/>
            <person name="Ament-Velasquez S.L."/>
            <person name="Kruys A."/>
            <person name="Hutchinson M.I."/>
            <person name="Powell A.J."/>
            <person name="Barry K."/>
            <person name="Miller A.N."/>
            <person name="Grigoriev I.V."/>
            <person name="Debuchy R."/>
            <person name="Gladieux P."/>
            <person name="Hiltunen Thoren M."/>
            <person name="Johannesson H."/>
        </authorList>
    </citation>
    <scope>NUCLEOTIDE SEQUENCE</scope>
    <source>
        <strain evidence="3">CBS 333.67</strain>
    </source>
</reference>
<accession>A0AAJ0M308</accession>
<keyword evidence="4" id="KW-1185">Reference proteome</keyword>
<dbReference type="PANTHER" id="PTHR21310:SF15">
    <property type="entry name" value="AMINOGLYCOSIDE PHOSPHOTRANSFERASE DOMAIN-CONTAINING PROTEIN"/>
    <property type="match status" value="1"/>
</dbReference>
<evidence type="ECO:0000313" key="4">
    <source>
        <dbReference type="Proteomes" id="UP001273166"/>
    </source>
</evidence>
<feature type="compositionally biased region" description="Polar residues" evidence="1">
    <location>
        <begin position="282"/>
        <end position="301"/>
    </location>
</feature>
<dbReference type="GeneID" id="87887932"/>
<evidence type="ECO:0000259" key="2">
    <source>
        <dbReference type="Pfam" id="PF01636"/>
    </source>
</evidence>
<dbReference type="CDD" id="cd05120">
    <property type="entry name" value="APH_ChoK_like"/>
    <property type="match status" value="1"/>
</dbReference>
<dbReference type="InterPro" id="IPR051678">
    <property type="entry name" value="AGP_Transferase"/>
</dbReference>
<feature type="domain" description="Aminoglycoside phosphotransferase" evidence="2">
    <location>
        <begin position="47"/>
        <end position="206"/>
    </location>
</feature>
<comment type="caution">
    <text evidence="3">The sequence shown here is derived from an EMBL/GenBank/DDBJ whole genome shotgun (WGS) entry which is preliminary data.</text>
</comment>
<feature type="region of interest" description="Disordered" evidence="1">
    <location>
        <begin position="270"/>
        <end position="301"/>
    </location>
</feature>
<proteinExistence type="predicted"/>
<dbReference type="Proteomes" id="UP001273166">
    <property type="component" value="Unassembled WGS sequence"/>
</dbReference>
<name>A0AAJ0M308_9PEZI</name>
<dbReference type="Pfam" id="PF01636">
    <property type="entry name" value="APH"/>
    <property type="match status" value="1"/>
</dbReference>
<dbReference type="Gene3D" id="3.90.1200.10">
    <property type="match status" value="1"/>
</dbReference>
<dbReference type="AlphaFoldDB" id="A0AAJ0M308"/>